<dbReference type="RefSeq" id="WP_102651672.1">
    <property type="nucleotide sequence ID" value="NZ_PNRF01000005.1"/>
</dbReference>
<evidence type="ECO:0000256" key="2">
    <source>
        <dbReference type="ARBA" id="ARBA00011255"/>
    </source>
</evidence>
<dbReference type="Proteomes" id="UP000235803">
    <property type="component" value="Unassembled WGS sequence"/>
</dbReference>
<dbReference type="Pfam" id="PF07195">
    <property type="entry name" value="FliD_C"/>
    <property type="match status" value="1"/>
</dbReference>
<keyword evidence="4 5" id="KW-0975">Bacterial flagellum</keyword>
<dbReference type="InterPro" id="IPR040026">
    <property type="entry name" value="FliD"/>
</dbReference>
<dbReference type="PANTHER" id="PTHR30288:SF0">
    <property type="entry name" value="FLAGELLAR HOOK-ASSOCIATED PROTEIN 2"/>
    <property type="match status" value="1"/>
</dbReference>
<dbReference type="Pfam" id="PF02465">
    <property type="entry name" value="FliD_N"/>
    <property type="match status" value="1"/>
</dbReference>
<comment type="caution">
    <text evidence="8">The sequence shown here is derived from an EMBL/GenBank/DDBJ whole genome shotgun (WGS) entry which is preliminary data.</text>
</comment>
<name>A0A2N7UB99_9GAMM</name>
<dbReference type="AlphaFoldDB" id="A0A2N7UB99"/>
<keyword evidence="8" id="KW-0282">Flagellum</keyword>
<dbReference type="Pfam" id="PF07196">
    <property type="entry name" value="Flagellin_IN"/>
    <property type="match status" value="1"/>
</dbReference>
<keyword evidence="8" id="KW-0966">Cell projection</keyword>
<keyword evidence="5" id="KW-0964">Secreted</keyword>
<keyword evidence="9" id="KW-1185">Reference proteome</keyword>
<protein>
    <recommendedName>
        <fullName evidence="5">Flagellar hook-associated protein 2</fullName>
        <shortName evidence="5">HAP2</shortName>
    </recommendedName>
    <alternativeName>
        <fullName evidence="5">Flagellar cap protein</fullName>
    </alternativeName>
</protein>
<comment type="subcellular location">
    <subcellularLocation>
        <location evidence="5">Secreted</location>
    </subcellularLocation>
    <subcellularLocation>
        <location evidence="5">Bacterial flagellum</location>
    </subcellularLocation>
</comment>
<evidence type="ECO:0000313" key="8">
    <source>
        <dbReference type="EMBL" id="PMR77700.1"/>
    </source>
</evidence>
<evidence type="ECO:0000256" key="4">
    <source>
        <dbReference type="ARBA" id="ARBA00023143"/>
    </source>
</evidence>
<evidence type="ECO:0000259" key="6">
    <source>
        <dbReference type="Pfam" id="PF02465"/>
    </source>
</evidence>
<dbReference type="GO" id="GO:0009421">
    <property type="term" value="C:bacterial-type flagellum filament cap"/>
    <property type="evidence" value="ECO:0007669"/>
    <property type="project" value="InterPro"/>
</dbReference>
<organism evidence="8 9">
    <name type="scientific">Billgrantia endophytica</name>
    <dbReference type="NCBI Taxonomy" id="2033802"/>
    <lineage>
        <taxon>Bacteria</taxon>
        <taxon>Pseudomonadati</taxon>
        <taxon>Pseudomonadota</taxon>
        <taxon>Gammaproteobacteria</taxon>
        <taxon>Oceanospirillales</taxon>
        <taxon>Halomonadaceae</taxon>
        <taxon>Billgrantia</taxon>
    </lineage>
</organism>
<comment type="subunit">
    <text evidence="2 5">Homopentamer.</text>
</comment>
<evidence type="ECO:0000259" key="7">
    <source>
        <dbReference type="Pfam" id="PF07195"/>
    </source>
</evidence>
<keyword evidence="8" id="KW-0969">Cilium</keyword>
<dbReference type="GO" id="GO:0007155">
    <property type="term" value="P:cell adhesion"/>
    <property type="evidence" value="ECO:0007669"/>
    <property type="project" value="InterPro"/>
</dbReference>
<dbReference type="GO" id="GO:0009424">
    <property type="term" value="C:bacterial-type flagellum hook"/>
    <property type="evidence" value="ECO:0007669"/>
    <property type="project" value="UniProtKB-UniRule"/>
</dbReference>
<comment type="similarity">
    <text evidence="1 5">Belongs to the FliD family.</text>
</comment>
<feature type="domain" description="Flagellar hook-associated protein 2 N-terminal" evidence="6">
    <location>
        <begin position="11"/>
        <end position="104"/>
    </location>
</feature>
<reference evidence="8 9" key="1">
    <citation type="submission" date="2018-01" db="EMBL/GenBank/DDBJ databases">
        <title>Halomonas endophytica sp. nov., isolated from storage liquid in the stems of Populus euphratica.</title>
        <authorList>
            <person name="Chen C."/>
        </authorList>
    </citation>
    <scope>NUCLEOTIDE SEQUENCE [LARGE SCALE GENOMIC DNA]</scope>
    <source>
        <strain evidence="8 9">MC28</strain>
    </source>
</reference>
<proteinExistence type="inferred from homology"/>
<dbReference type="InterPro" id="IPR010810">
    <property type="entry name" value="Flagellin_hook_IN_motif"/>
</dbReference>
<gene>
    <name evidence="8" type="ORF">C1H69_01595</name>
</gene>
<evidence type="ECO:0000256" key="5">
    <source>
        <dbReference type="RuleBase" id="RU362066"/>
    </source>
</evidence>
<evidence type="ECO:0000313" key="9">
    <source>
        <dbReference type="Proteomes" id="UP000235803"/>
    </source>
</evidence>
<dbReference type="GO" id="GO:0005576">
    <property type="term" value="C:extracellular region"/>
    <property type="evidence" value="ECO:0007669"/>
    <property type="project" value="UniProtKB-SubCell"/>
</dbReference>
<dbReference type="OrthoDB" id="5980200at2"/>
<accession>A0A2N7UB99</accession>
<dbReference type="PANTHER" id="PTHR30288">
    <property type="entry name" value="FLAGELLAR CAP/ASSEMBLY PROTEIN FLID"/>
    <property type="match status" value="1"/>
</dbReference>
<evidence type="ECO:0000256" key="1">
    <source>
        <dbReference type="ARBA" id="ARBA00009764"/>
    </source>
</evidence>
<dbReference type="InterPro" id="IPR010809">
    <property type="entry name" value="FliD_C"/>
</dbReference>
<keyword evidence="3" id="KW-0175">Coiled coil</keyword>
<dbReference type="InterPro" id="IPR003481">
    <property type="entry name" value="FliD_N"/>
</dbReference>
<dbReference type="EMBL" id="PNRF01000005">
    <property type="protein sequence ID" value="PMR77700.1"/>
    <property type="molecule type" value="Genomic_DNA"/>
</dbReference>
<comment type="function">
    <text evidence="5">Required for morphogenesis and for the elongation of the flagellar filament by facilitating polymerization of the flagellin monomers at the tip of growing filament. Forms a capping structure, which prevents flagellin subunits (transported through the central channel of the flagellum) from leaking out without polymerization at the distal end.</text>
</comment>
<sequence>MSTISSLGIGSGLDLNGLLDQLNEAERGKLEPIEHQIESQQVRITAYGELKGALSSFQSSVDALNDASLYQSLSADVSGEAVQAATSSDASPGRYDVTVNQLAMSGSLATQRVEGLDTVLTDADTTLNLTFENGELDHGVAIAAGSTLEDVRDAINADPEAAVTASIVNDGEGFRLALMSKDTGEQAAITGTDFAAMATQASLTDDTIVQSGQDASLEVNGIAISSATNQVEGAIQGVTLGLTQEGSSTINVERDTRAVREAVTNFVEAYNAFRTTTGELAAFDGETGQAGELLGDNTLRTVESRLRADLAGGVMQGGEEGGMSMLADIGISMQLDGSLALDEDRLDLVIGEDMDALGAFFTGDPDSDVEDTSVGMAGQLSETLGQLLGTNGIVENSISGAETRIDSLVDRYTRMEQSIDATIARYRTQFGQLDAMIASMNQTSSYLTEQFDMMNAQLGRN</sequence>
<feature type="domain" description="Flagellar hook-associated protein 2 C-terminal" evidence="7">
    <location>
        <begin position="212"/>
        <end position="442"/>
    </location>
</feature>
<evidence type="ECO:0000256" key="3">
    <source>
        <dbReference type="ARBA" id="ARBA00023054"/>
    </source>
</evidence>
<dbReference type="GO" id="GO:0071973">
    <property type="term" value="P:bacterial-type flagellum-dependent cell motility"/>
    <property type="evidence" value="ECO:0007669"/>
    <property type="project" value="TreeGrafter"/>
</dbReference>